<dbReference type="RefSeq" id="WP_015925636.1">
    <property type="nucleotide sequence ID" value="NC_011898.1"/>
</dbReference>
<reference evidence="2 3" key="1">
    <citation type="submission" date="2009-01" db="EMBL/GenBank/DDBJ databases">
        <title>Complete sequence of Clostridium cellulolyticum H10.</title>
        <authorList>
            <consortium name="US DOE Joint Genome Institute"/>
            <person name="Lucas S."/>
            <person name="Copeland A."/>
            <person name="Lapidus A."/>
            <person name="Glavina del Rio T."/>
            <person name="Dalin E."/>
            <person name="Tice H."/>
            <person name="Bruce D."/>
            <person name="Goodwin L."/>
            <person name="Pitluck S."/>
            <person name="Chertkov O."/>
            <person name="Saunders E."/>
            <person name="Brettin T."/>
            <person name="Detter J.C."/>
            <person name="Han C."/>
            <person name="Larimer F."/>
            <person name="Land M."/>
            <person name="Hauser L."/>
            <person name="Kyrpides N."/>
            <person name="Ivanova N."/>
            <person name="Zhou J."/>
            <person name="Richardson P."/>
        </authorList>
    </citation>
    <scope>NUCLEOTIDE SEQUENCE [LARGE SCALE GENOMIC DNA]</scope>
    <source>
        <strain evidence="3">ATCC 35319 / DSM 5812 / JCM 6584 / H10</strain>
    </source>
</reference>
<protein>
    <submittedName>
        <fullName evidence="2">Uncharacterized protein</fullName>
    </submittedName>
</protein>
<dbReference type="Proteomes" id="UP000001349">
    <property type="component" value="Chromosome"/>
</dbReference>
<evidence type="ECO:0000256" key="1">
    <source>
        <dbReference type="SAM" id="SignalP"/>
    </source>
</evidence>
<feature type="chain" id="PRO_5002871336" evidence="1">
    <location>
        <begin position="27"/>
        <end position="103"/>
    </location>
</feature>
<feature type="signal peptide" evidence="1">
    <location>
        <begin position="1"/>
        <end position="26"/>
    </location>
</feature>
<keyword evidence="3" id="KW-1185">Reference proteome</keyword>
<evidence type="ECO:0000313" key="3">
    <source>
        <dbReference type="Proteomes" id="UP000001349"/>
    </source>
</evidence>
<evidence type="ECO:0000313" key="2">
    <source>
        <dbReference type="EMBL" id="ACL76543.1"/>
    </source>
</evidence>
<gene>
    <name evidence="2" type="ordered locus">Ccel_2201</name>
</gene>
<name>B8I4N9_RUMCH</name>
<organism evidence="2 3">
    <name type="scientific">Ruminiclostridium cellulolyticum (strain ATCC 35319 / DSM 5812 / JCM 6584 / H10)</name>
    <name type="common">Clostridium cellulolyticum</name>
    <dbReference type="NCBI Taxonomy" id="394503"/>
    <lineage>
        <taxon>Bacteria</taxon>
        <taxon>Bacillati</taxon>
        <taxon>Bacillota</taxon>
        <taxon>Clostridia</taxon>
        <taxon>Eubacteriales</taxon>
        <taxon>Oscillospiraceae</taxon>
        <taxon>Ruminiclostridium</taxon>
    </lineage>
</organism>
<sequence length="103" mass="11530" precursor="true">MKSTKKTIGFIAVLLISLSMSINVFAYETRVPYYAEVTSVYNVLLGAWSEPVSTTSYRTINVPDGFTLRLVDQNTSTTYEPVGVVAIIKKVTTVWNWQLFGNN</sequence>
<accession>B8I4N9</accession>
<proteinExistence type="predicted"/>
<dbReference type="KEGG" id="cce:Ccel_2201"/>
<keyword evidence="1" id="KW-0732">Signal</keyword>
<dbReference type="HOGENOM" id="CLU_2258821_0_0_9"/>
<dbReference type="AlphaFoldDB" id="B8I4N9"/>
<dbReference type="EMBL" id="CP001348">
    <property type="protein sequence ID" value="ACL76543.1"/>
    <property type="molecule type" value="Genomic_DNA"/>
</dbReference>